<dbReference type="InterPro" id="IPR000100">
    <property type="entry name" value="RNase_P"/>
</dbReference>
<dbReference type="GO" id="GO:0030677">
    <property type="term" value="C:ribonuclease P complex"/>
    <property type="evidence" value="ECO:0007669"/>
    <property type="project" value="TreeGrafter"/>
</dbReference>
<dbReference type="HAMAP" id="MF_00227">
    <property type="entry name" value="RNase_P"/>
    <property type="match status" value="1"/>
</dbReference>
<evidence type="ECO:0000256" key="8">
    <source>
        <dbReference type="NCBIfam" id="TIGR00188"/>
    </source>
</evidence>
<comment type="function">
    <text evidence="1 7">RNaseP catalyzes the removal of the 5'-leader sequence from pre-tRNA to produce the mature 5'-terminus. It can also cleave other RNA substrates such as 4.5S RNA. The protein component plays an auxiliary but essential role in vivo by binding to the 5'-leader sequence and broadening the substrate specificity of the ribozyme.</text>
</comment>
<comment type="similarity">
    <text evidence="7">Belongs to the RnpA family.</text>
</comment>
<accession>A0A8B4QEZ1</accession>
<dbReference type="InterPro" id="IPR020539">
    <property type="entry name" value="RNase_P_CS"/>
</dbReference>
<keyword evidence="2 7" id="KW-0819">tRNA processing</keyword>
<keyword evidence="3 7" id="KW-0540">Nuclease</keyword>
<dbReference type="Proteomes" id="UP000254330">
    <property type="component" value="Unassembled WGS sequence"/>
</dbReference>
<dbReference type="RefSeq" id="WP_109350469.1">
    <property type="nucleotide sequence ID" value="NZ_BJUE01000026.1"/>
</dbReference>
<keyword evidence="4 7" id="KW-0255">Endonuclease</keyword>
<dbReference type="FunFam" id="3.30.230.10:FF:000021">
    <property type="entry name" value="Ribonuclease P protein component"/>
    <property type="match status" value="1"/>
</dbReference>
<proteinExistence type="inferred from homology"/>
<dbReference type="PROSITE" id="PS00648">
    <property type="entry name" value="RIBONUCLEASE_P"/>
    <property type="match status" value="1"/>
</dbReference>
<sequence>MKKSRRVKSEFDFQKVFKRGKSFANRQFIVYGLLKEEQEQFRIGLSVSKKLGNAVVRNQIKRYIRQSFHELDSELKQNMDYVIIARKPAATMNFEDTKKSLEHVMKIAKFFNRTNRNKQNNHVKIERK</sequence>
<evidence type="ECO:0000256" key="7">
    <source>
        <dbReference type="HAMAP-Rule" id="MF_00227"/>
    </source>
</evidence>
<comment type="caution">
    <text evidence="9">The sequence shown here is derived from an EMBL/GenBank/DDBJ whole genome shotgun (WGS) entry which is preliminary data.</text>
</comment>
<dbReference type="EMBL" id="UGNP01000001">
    <property type="protein sequence ID" value="STX11262.1"/>
    <property type="molecule type" value="Genomic_DNA"/>
</dbReference>
<name>A0A8B4QEZ1_9BACL</name>
<evidence type="ECO:0000256" key="1">
    <source>
        <dbReference type="ARBA" id="ARBA00002663"/>
    </source>
</evidence>
<dbReference type="GO" id="GO:0004526">
    <property type="term" value="F:ribonuclease P activity"/>
    <property type="evidence" value="ECO:0007669"/>
    <property type="project" value="UniProtKB-UniRule"/>
</dbReference>
<comment type="catalytic activity">
    <reaction evidence="7">
        <text>Endonucleolytic cleavage of RNA, removing 5'-extranucleotides from tRNA precursor.</text>
        <dbReference type="EC" id="3.1.26.5"/>
    </reaction>
</comment>
<dbReference type="NCBIfam" id="TIGR00188">
    <property type="entry name" value="rnpA"/>
    <property type="match status" value="1"/>
</dbReference>
<keyword evidence="6 7" id="KW-0694">RNA-binding</keyword>
<dbReference type="PANTHER" id="PTHR33992">
    <property type="entry name" value="RIBONUCLEASE P PROTEIN COMPONENT"/>
    <property type="match status" value="1"/>
</dbReference>
<evidence type="ECO:0000256" key="3">
    <source>
        <dbReference type="ARBA" id="ARBA00022722"/>
    </source>
</evidence>
<dbReference type="Gene3D" id="3.30.230.10">
    <property type="match status" value="1"/>
</dbReference>
<dbReference type="Proteomes" id="UP000294641">
    <property type="component" value="Unassembled WGS sequence"/>
</dbReference>
<dbReference type="Pfam" id="PF00825">
    <property type="entry name" value="Ribonuclease_P"/>
    <property type="match status" value="1"/>
</dbReference>
<dbReference type="EC" id="3.1.26.5" evidence="7 8"/>
<dbReference type="InterPro" id="IPR020568">
    <property type="entry name" value="Ribosomal_Su5_D2-typ_SF"/>
</dbReference>
<reference evidence="10 12" key="2">
    <citation type="submission" date="2019-03" db="EMBL/GenBank/DDBJ databases">
        <title>Genomic Encyclopedia of Type Strains, Phase IV (KMG-IV): sequencing the most valuable type-strain genomes for metagenomic binning, comparative biology and taxonomic classification.</title>
        <authorList>
            <person name="Goeker M."/>
        </authorList>
    </citation>
    <scope>NUCLEOTIDE SEQUENCE [LARGE SCALE GENOMIC DNA]</scope>
    <source>
        <strain evidence="10 12">DSM 20580</strain>
    </source>
</reference>
<evidence type="ECO:0000313" key="12">
    <source>
        <dbReference type="Proteomes" id="UP000294641"/>
    </source>
</evidence>
<keyword evidence="5 7" id="KW-0378">Hydrolase</keyword>
<evidence type="ECO:0000313" key="10">
    <source>
        <dbReference type="EMBL" id="TDR34761.1"/>
    </source>
</evidence>
<dbReference type="GO" id="GO:0042781">
    <property type="term" value="F:3'-tRNA processing endoribonuclease activity"/>
    <property type="evidence" value="ECO:0007669"/>
    <property type="project" value="TreeGrafter"/>
</dbReference>
<evidence type="ECO:0000313" key="9">
    <source>
        <dbReference type="EMBL" id="STX11262.1"/>
    </source>
</evidence>
<organism evidence="9 11">
    <name type="scientific">Kurthia zopfii</name>
    <dbReference type="NCBI Taxonomy" id="1650"/>
    <lineage>
        <taxon>Bacteria</taxon>
        <taxon>Bacillati</taxon>
        <taxon>Bacillota</taxon>
        <taxon>Bacilli</taxon>
        <taxon>Bacillales</taxon>
        <taxon>Caryophanaceae</taxon>
        <taxon>Kurthia</taxon>
    </lineage>
</organism>
<protein>
    <recommendedName>
        <fullName evidence="7 8">Ribonuclease P protein component</fullName>
        <shortName evidence="7">RNase P protein</shortName>
        <shortName evidence="7">RNaseP protein</shortName>
        <ecNumber evidence="7 8">3.1.26.5</ecNumber>
    </recommendedName>
    <alternativeName>
        <fullName evidence="7">Protein C5</fullName>
    </alternativeName>
</protein>
<evidence type="ECO:0000256" key="6">
    <source>
        <dbReference type="ARBA" id="ARBA00022884"/>
    </source>
</evidence>
<evidence type="ECO:0000256" key="2">
    <source>
        <dbReference type="ARBA" id="ARBA00022694"/>
    </source>
</evidence>
<evidence type="ECO:0000313" key="11">
    <source>
        <dbReference type="Proteomes" id="UP000254330"/>
    </source>
</evidence>
<evidence type="ECO:0000256" key="4">
    <source>
        <dbReference type="ARBA" id="ARBA00022759"/>
    </source>
</evidence>
<dbReference type="PANTHER" id="PTHR33992:SF1">
    <property type="entry name" value="RIBONUCLEASE P PROTEIN COMPONENT"/>
    <property type="match status" value="1"/>
</dbReference>
<dbReference type="GO" id="GO:0000049">
    <property type="term" value="F:tRNA binding"/>
    <property type="evidence" value="ECO:0007669"/>
    <property type="project" value="UniProtKB-UniRule"/>
</dbReference>
<dbReference type="OrthoDB" id="9810867at2"/>
<dbReference type="SUPFAM" id="SSF54211">
    <property type="entry name" value="Ribosomal protein S5 domain 2-like"/>
    <property type="match status" value="1"/>
</dbReference>
<dbReference type="InterPro" id="IPR014721">
    <property type="entry name" value="Ribsml_uS5_D2-typ_fold_subgr"/>
</dbReference>
<dbReference type="AlphaFoldDB" id="A0A8B4QEZ1"/>
<reference evidence="9 11" key="1">
    <citation type="submission" date="2018-06" db="EMBL/GenBank/DDBJ databases">
        <authorList>
            <consortium name="Pathogen Informatics"/>
            <person name="Doyle S."/>
        </authorList>
    </citation>
    <scope>NUCLEOTIDE SEQUENCE [LARGE SCALE GENOMIC DNA]</scope>
    <source>
        <strain evidence="9 11">NCTC10597</strain>
    </source>
</reference>
<gene>
    <name evidence="7 9" type="primary">rnpA</name>
    <name evidence="10" type="ORF">DFR61_13510</name>
    <name evidence="9" type="ORF">NCTC10597_03072</name>
</gene>
<dbReference type="GO" id="GO:0001682">
    <property type="term" value="P:tRNA 5'-leader removal"/>
    <property type="evidence" value="ECO:0007669"/>
    <property type="project" value="UniProtKB-UniRule"/>
</dbReference>
<evidence type="ECO:0000256" key="5">
    <source>
        <dbReference type="ARBA" id="ARBA00022801"/>
    </source>
</evidence>
<dbReference type="EMBL" id="SNZG01000035">
    <property type="protein sequence ID" value="TDR34761.1"/>
    <property type="molecule type" value="Genomic_DNA"/>
</dbReference>
<comment type="subunit">
    <text evidence="7">Consists of a catalytic RNA component (M1 or rnpB) and a protein subunit.</text>
</comment>
<keyword evidence="12" id="KW-1185">Reference proteome</keyword>